<evidence type="ECO:0000313" key="2">
    <source>
        <dbReference type="Proteomes" id="UP000681794"/>
    </source>
</evidence>
<proteinExistence type="predicted"/>
<evidence type="ECO:0000313" key="1">
    <source>
        <dbReference type="EMBL" id="QWS33056.1"/>
    </source>
</evidence>
<protein>
    <submittedName>
        <fullName evidence="1">Uncharacterized protein</fullName>
    </submittedName>
</protein>
<reference evidence="1" key="1">
    <citation type="submission" date="2021-06" db="EMBL/GenBank/DDBJ databases">
        <authorList>
            <person name="Ellington A.J."/>
            <person name="Bryan N.C."/>
            <person name="Christner B.C."/>
            <person name="Reisch C.R."/>
        </authorList>
    </citation>
    <scope>NUCLEOTIDE SEQUENCE</scope>
    <source>
        <strain evidence="1">L6-1</strain>
    </source>
</reference>
<dbReference type="Proteomes" id="UP000681794">
    <property type="component" value="Chromosome"/>
</dbReference>
<sequence length="50" mass="5647">MLLPLSGSTTFDFDDAVVLVAVLTEGVRILRERGHRERDEVLAWLADHAR</sequence>
<dbReference type="EMBL" id="CP076544">
    <property type="protein sequence ID" value="QWS33056.1"/>
    <property type="molecule type" value="Genomic_DNA"/>
</dbReference>
<organism evidence="1 2">
    <name type="scientific">Curtobacterium aetherium</name>
    <dbReference type="NCBI Taxonomy" id="2841594"/>
    <lineage>
        <taxon>Bacteria</taxon>
        <taxon>Bacillati</taxon>
        <taxon>Actinomycetota</taxon>
        <taxon>Actinomycetes</taxon>
        <taxon>Micrococcales</taxon>
        <taxon>Microbacteriaceae</taxon>
        <taxon>Curtobacterium</taxon>
    </lineage>
</organism>
<gene>
    <name evidence="1" type="ORF">KM842_12455</name>
</gene>
<accession>A0ACD1E2K0</accession>
<name>A0ACD1E2K0_9MICO</name>
<keyword evidence="2" id="KW-1185">Reference proteome</keyword>